<sequence length="262" mass="28299">MYHMYYHQMPCPHGTIPYIIQAGDTYYRLAVRFNVTVQAIMAANPTVNPNMLMIGQQICIPVVVPPTTCPRGTMPHVIRAGDTFYALARAHNISLDALIAANPGVNPDRLFIGQIICIPTHTPPPPPPPPPVCPTLRRTSRGESVRRLQGLLRDAGFDPGPIDGIFGARTEAAVRAFQTSRGLTVDGIVGVRTWTALGVDCGVTPPPPPCPTGTTPYTIRSGDTFFNLAARYNTTVEAIRRANPTVNPDALQIGQLICIPTT</sequence>
<organism evidence="2 3">
    <name type="scientific">Anaerovirgula multivorans</name>
    <dbReference type="NCBI Taxonomy" id="312168"/>
    <lineage>
        <taxon>Bacteria</taxon>
        <taxon>Bacillati</taxon>
        <taxon>Bacillota</taxon>
        <taxon>Clostridia</taxon>
        <taxon>Peptostreptococcales</taxon>
        <taxon>Natronincolaceae</taxon>
        <taxon>Anaerovirgula</taxon>
    </lineage>
</organism>
<dbReference type="SMART" id="SM00257">
    <property type="entry name" value="LysM"/>
    <property type="match status" value="3"/>
</dbReference>
<evidence type="ECO:0000259" key="1">
    <source>
        <dbReference type="PROSITE" id="PS51782"/>
    </source>
</evidence>
<dbReference type="InterPro" id="IPR036366">
    <property type="entry name" value="PGBDSf"/>
</dbReference>
<dbReference type="EMBL" id="FZOJ01000009">
    <property type="protein sequence ID" value="SNS40535.1"/>
    <property type="molecule type" value="Genomic_DNA"/>
</dbReference>
<evidence type="ECO:0000313" key="3">
    <source>
        <dbReference type="Proteomes" id="UP000198304"/>
    </source>
</evidence>
<dbReference type="PANTHER" id="PTHR33734">
    <property type="entry name" value="LYSM DOMAIN-CONTAINING GPI-ANCHORED PROTEIN 2"/>
    <property type="match status" value="1"/>
</dbReference>
<reference evidence="2 3" key="1">
    <citation type="submission" date="2017-06" db="EMBL/GenBank/DDBJ databases">
        <authorList>
            <person name="Kim H.J."/>
            <person name="Triplett B.A."/>
        </authorList>
    </citation>
    <scope>NUCLEOTIDE SEQUENCE [LARGE SCALE GENOMIC DNA]</scope>
    <source>
        <strain evidence="2 3">SCA</strain>
    </source>
</reference>
<dbReference type="SUPFAM" id="SSF47090">
    <property type="entry name" value="PGBD-like"/>
    <property type="match status" value="1"/>
</dbReference>
<feature type="domain" description="LysM" evidence="1">
    <location>
        <begin position="16"/>
        <end position="60"/>
    </location>
</feature>
<dbReference type="InterPro" id="IPR002477">
    <property type="entry name" value="Peptidoglycan-bd-like"/>
</dbReference>
<protein>
    <submittedName>
        <fullName evidence="2">LysM domain-containing protein</fullName>
    </submittedName>
</protein>
<name>A0A239E734_9FIRM</name>
<proteinExistence type="predicted"/>
<feature type="domain" description="LysM" evidence="1">
    <location>
        <begin position="74"/>
        <end position="118"/>
    </location>
</feature>
<dbReference type="RefSeq" id="WP_242975103.1">
    <property type="nucleotide sequence ID" value="NZ_FZOJ01000009.1"/>
</dbReference>
<dbReference type="AlphaFoldDB" id="A0A239E734"/>
<dbReference type="InterPro" id="IPR036365">
    <property type="entry name" value="PGBD-like_sf"/>
</dbReference>
<dbReference type="InterPro" id="IPR018392">
    <property type="entry name" value="LysM"/>
</dbReference>
<dbReference type="CDD" id="cd00118">
    <property type="entry name" value="LysM"/>
    <property type="match status" value="3"/>
</dbReference>
<dbReference type="Pfam" id="PF01471">
    <property type="entry name" value="PG_binding_1"/>
    <property type="match status" value="1"/>
</dbReference>
<gene>
    <name evidence="2" type="ORF">SAMN05446037_1009108</name>
</gene>
<evidence type="ECO:0000313" key="2">
    <source>
        <dbReference type="EMBL" id="SNS40535.1"/>
    </source>
</evidence>
<keyword evidence="3" id="KW-1185">Reference proteome</keyword>
<dbReference type="InterPro" id="IPR036779">
    <property type="entry name" value="LysM_dom_sf"/>
</dbReference>
<dbReference type="Pfam" id="PF01476">
    <property type="entry name" value="LysM"/>
    <property type="match status" value="3"/>
</dbReference>
<accession>A0A239E734</accession>
<dbReference type="Gene3D" id="3.10.350.10">
    <property type="entry name" value="LysM domain"/>
    <property type="match status" value="3"/>
</dbReference>
<dbReference type="PANTHER" id="PTHR33734:SF22">
    <property type="entry name" value="MEMBRANE-BOUND LYTIC MUREIN TRANSGLYCOSYLASE D"/>
    <property type="match status" value="1"/>
</dbReference>
<dbReference type="Proteomes" id="UP000198304">
    <property type="component" value="Unassembled WGS sequence"/>
</dbReference>
<dbReference type="Gene3D" id="1.10.101.10">
    <property type="entry name" value="PGBD-like superfamily/PGBD"/>
    <property type="match status" value="1"/>
</dbReference>
<dbReference type="PROSITE" id="PS51782">
    <property type="entry name" value="LYSM"/>
    <property type="match status" value="3"/>
</dbReference>
<dbReference type="SUPFAM" id="SSF54106">
    <property type="entry name" value="LysM domain"/>
    <property type="match status" value="3"/>
</dbReference>
<feature type="domain" description="LysM" evidence="1">
    <location>
        <begin position="215"/>
        <end position="259"/>
    </location>
</feature>